<dbReference type="InterPro" id="IPR050952">
    <property type="entry name" value="TRIM-NHL_E3_ligases"/>
</dbReference>
<gene>
    <name evidence="3" type="ORF">DPMN_086963</name>
</gene>
<dbReference type="GO" id="GO:0008270">
    <property type="term" value="F:zinc ion binding"/>
    <property type="evidence" value="ECO:0007669"/>
    <property type="project" value="UniProtKB-KW"/>
</dbReference>
<dbReference type="InterPro" id="IPR001258">
    <property type="entry name" value="NHL_repeat"/>
</dbReference>
<dbReference type="AlphaFoldDB" id="A0A9D4KRD8"/>
<dbReference type="Gene3D" id="2.120.10.30">
    <property type="entry name" value="TolB, C-terminal domain"/>
    <property type="match status" value="1"/>
</dbReference>
<sequence length="411" mass="46786">MKTKIKFDIIGIMDNGHSNGNQECGGSRRKSSEYETEVKLSIDTISFPSGHDLHSDLLSDRYCLECERIIRPECEHTHQEHNVITTKKAICLTSKRIDKELEKLKNLLRYAKVKNDVILTPEEILGIYSKDIVPWRIEVKRITSFRPDGISARCVTTMCRAENGEVLVVWQWGPLIYLVNKDGTIKKSVDMESKMDCICTLKEGYAVSCHLQKCIKVLSHDFVVLRTFETALIPRGIFSNSQNEVFICEVENMHRKANDKNKIVRLDVSSGSKTVIPCGDNLLQPCRITVNDNDEICVSDRNKGCIVIFHQDGSLKSEYSGPSLSTRHRFAPESIRCDRFGQILCVDYTNHTVHVLDPIGRFRGFLIMDTEIERRSIFMGTSSPFSLTIDSDGDLWVGNKFGYLTVLKYFV</sequence>
<proteinExistence type="predicted"/>
<dbReference type="EMBL" id="JAIWYP010000003">
    <property type="protein sequence ID" value="KAH3844702.1"/>
    <property type="molecule type" value="Genomic_DNA"/>
</dbReference>
<dbReference type="InterPro" id="IPR011042">
    <property type="entry name" value="6-blade_b-propeller_TolB-like"/>
</dbReference>
<evidence type="ECO:0000256" key="2">
    <source>
        <dbReference type="PROSITE-ProRule" id="PRU00504"/>
    </source>
</evidence>
<dbReference type="GO" id="GO:0000209">
    <property type="term" value="P:protein polyubiquitination"/>
    <property type="evidence" value="ECO:0007669"/>
    <property type="project" value="TreeGrafter"/>
</dbReference>
<reference evidence="3" key="2">
    <citation type="submission" date="2020-11" db="EMBL/GenBank/DDBJ databases">
        <authorList>
            <person name="McCartney M.A."/>
            <person name="Auch B."/>
            <person name="Kono T."/>
            <person name="Mallez S."/>
            <person name="Becker A."/>
            <person name="Gohl D.M."/>
            <person name="Silverstein K.A.T."/>
            <person name="Koren S."/>
            <person name="Bechman K.B."/>
            <person name="Herman A."/>
            <person name="Abrahante J.E."/>
            <person name="Garbe J."/>
        </authorList>
    </citation>
    <scope>NUCLEOTIDE SEQUENCE</scope>
    <source>
        <strain evidence="3">Duluth1</strain>
        <tissue evidence="3">Whole animal</tissue>
    </source>
</reference>
<evidence type="ECO:0000313" key="3">
    <source>
        <dbReference type="EMBL" id="KAH3844702.1"/>
    </source>
</evidence>
<comment type="caution">
    <text evidence="3">The sequence shown here is derived from an EMBL/GenBank/DDBJ whole genome shotgun (WGS) entry which is preliminary data.</text>
</comment>
<keyword evidence="1" id="KW-0677">Repeat</keyword>
<dbReference type="PANTHER" id="PTHR24104">
    <property type="entry name" value="E3 UBIQUITIN-PROTEIN LIGASE NHLRC1-RELATED"/>
    <property type="match status" value="1"/>
</dbReference>
<evidence type="ECO:0000256" key="1">
    <source>
        <dbReference type="ARBA" id="ARBA00022737"/>
    </source>
</evidence>
<dbReference type="GO" id="GO:0061630">
    <property type="term" value="F:ubiquitin protein ligase activity"/>
    <property type="evidence" value="ECO:0007669"/>
    <property type="project" value="TreeGrafter"/>
</dbReference>
<dbReference type="Proteomes" id="UP000828390">
    <property type="component" value="Unassembled WGS sequence"/>
</dbReference>
<accession>A0A9D4KRD8</accession>
<dbReference type="GO" id="GO:0043161">
    <property type="term" value="P:proteasome-mediated ubiquitin-dependent protein catabolic process"/>
    <property type="evidence" value="ECO:0007669"/>
    <property type="project" value="TreeGrafter"/>
</dbReference>
<keyword evidence="4" id="KW-1185">Reference proteome</keyword>
<protein>
    <submittedName>
        <fullName evidence="3">Uncharacterized protein</fullName>
    </submittedName>
</protein>
<name>A0A9D4KRD8_DREPO</name>
<organism evidence="3 4">
    <name type="scientific">Dreissena polymorpha</name>
    <name type="common">Zebra mussel</name>
    <name type="synonym">Mytilus polymorpha</name>
    <dbReference type="NCBI Taxonomy" id="45954"/>
    <lineage>
        <taxon>Eukaryota</taxon>
        <taxon>Metazoa</taxon>
        <taxon>Spiralia</taxon>
        <taxon>Lophotrochozoa</taxon>
        <taxon>Mollusca</taxon>
        <taxon>Bivalvia</taxon>
        <taxon>Autobranchia</taxon>
        <taxon>Heteroconchia</taxon>
        <taxon>Euheterodonta</taxon>
        <taxon>Imparidentia</taxon>
        <taxon>Neoheterodontei</taxon>
        <taxon>Myida</taxon>
        <taxon>Dreissenoidea</taxon>
        <taxon>Dreissenidae</taxon>
        <taxon>Dreissena</taxon>
    </lineage>
</organism>
<reference evidence="3" key="1">
    <citation type="journal article" date="2019" name="bioRxiv">
        <title>The Genome of the Zebra Mussel, Dreissena polymorpha: A Resource for Invasive Species Research.</title>
        <authorList>
            <person name="McCartney M.A."/>
            <person name="Auch B."/>
            <person name="Kono T."/>
            <person name="Mallez S."/>
            <person name="Zhang Y."/>
            <person name="Obille A."/>
            <person name="Becker A."/>
            <person name="Abrahante J.E."/>
            <person name="Garbe J."/>
            <person name="Badalamenti J.P."/>
            <person name="Herman A."/>
            <person name="Mangelson H."/>
            <person name="Liachko I."/>
            <person name="Sullivan S."/>
            <person name="Sone E.D."/>
            <person name="Koren S."/>
            <person name="Silverstein K.A.T."/>
            <person name="Beckman K.B."/>
            <person name="Gohl D.M."/>
        </authorList>
    </citation>
    <scope>NUCLEOTIDE SEQUENCE</scope>
    <source>
        <strain evidence="3">Duluth1</strain>
        <tissue evidence="3">Whole animal</tissue>
    </source>
</reference>
<evidence type="ECO:0000313" key="4">
    <source>
        <dbReference type="Proteomes" id="UP000828390"/>
    </source>
</evidence>
<dbReference type="OrthoDB" id="10409536at2759"/>
<dbReference type="PANTHER" id="PTHR24104:SF25">
    <property type="entry name" value="PROTEIN LIN-41"/>
    <property type="match status" value="1"/>
</dbReference>
<dbReference type="SUPFAM" id="SSF63829">
    <property type="entry name" value="Calcium-dependent phosphotriesterase"/>
    <property type="match status" value="1"/>
</dbReference>
<feature type="repeat" description="NHL" evidence="2">
    <location>
        <begin position="270"/>
        <end position="312"/>
    </location>
</feature>
<dbReference type="PROSITE" id="PS51125">
    <property type="entry name" value="NHL"/>
    <property type="match status" value="1"/>
</dbReference>